<dbReference type="AlphaFoldDB" id="A0A1H9H097"/>
<organism evidence="1 2">
    <name type="scientific">Granulicatella balaenopterae</name>
    <dbReference type="NCBI Taxonomy" id="137733"/>
    <lineage>
        <taxon>Bacteria</taxon>
        <taxon>Bacillati</taxon>
        <taxon>Bacillota</taxon>
        <taxon>Bacilli</taxon>
        <taxon>Lactobacillales</taxon>
        <taxon>Carnobacteriaceae</taxon>
        <taxon>Granulicatella</taxon>
    </lineage>
</organism>
<proteinExistence type="predicted"/>
<dbReference type="RefSeq" id="WP_089745540.1">
    <property type="nucleotide sequence ID" value="NZ_FOGF01000001.1"/>
</dbReference>
<dbReference type="InterPro" id="IPR046092">
    <property type="entry name" value="DUF6110"/>
</dbReference>
<evidence type="ECO:0000313" key="1">
    <source>
        <dbReference type="EMBL" id="SEQ55786.1"/>
    </source>
</evidence>
<keyword evidence="2" id="KW-1185">Reference proteome</keyword>
<dbReference type="EMBL" id="FOGF01000001">
    <property type="protein sequence ID" value="SEQ55786.1"/>
    <property type="molecule type" value="Genomic_DNA"/>
</dbReference>
<dbReference type="Pfam" id="PF19605">
    <property type="entry name" value="DUF6110"/>
    <property type="match status" value="1"/>
</dbReference>
<evidence type="ECO:0000313" key="2">
    <source>
        <dbReference type="Proteomes" id="UP000198556"/>
    </source>
</evidence>
<gene>
    <name evidence="1" type="ORF">SAMN05421767_101100</name>
</gene>
<sequence>MNKKSNNIAKLSPKTGAFLSGLALGSVGLKLIASKEAKHVYAKSLAKVYKAKDAFDSSMSQVKQGMDDIVDEAKNIYDEELLESNLEEVNEEVAE</sequence>
<name>A0A1H9H097_9LACT</name>
<protein>
    <submittedName>
        <fullName evidence="1">Uncharacterized protein</fullName>
    </submittedName>
</protein>
<accession>A0A1H9H097</accession>
<dbReference type="STRING" id="137733.SAMN05421767_101100"/>
<dbReference type="OrthoDB" id="1932911at2"/>
<reference evidence="1 2" key="1">
    <citation type="submission" date="2016-10" db="EMBL/GenBank/DDBJ databases">
        <authorList>
            <person name="de Groot N.N."/>
        </authorList>
    </citation>
    <scope>NUCLEOTIDE SEQUENCE [LARGE SCALE GENOMIC DNA]</scope>
    <source>
        <strain evidence="1 2">DSM 15827</strain>
    </source>
</reference>
<dbReference type="Proteomes" id="UP000198556">
    <property type="component" value="Unassembled WGS sequence"/>
</dbReference>